<comment type="function">
    <text evidence="6">Specifically methylates the N4 position of cytidine in position 1402 (C1402) of 16S rRNA.</text>
</comment>
<keyword evidence="5 6" id="KW-0949">S-adenosyl-L-methionine</keyword>
<dbReference type="AlphaFoldDB" id="E0XT61"/>
<dbReference type="Gene3D" id="1.10.150.170">
    <property type="entry name" value="Putative methyltransferase TM0872, insert domain"/>
    <property type="match status" value="1"/>
</dbReference>
<evidence type="ECO:0000256" key="3">
    <source>
        <dbReference type="ARBA" id="ARBA00022603"/>
    </source>
</evidence>
<dbReference type="CDD" id="cd02440">
    <property type="entry name" value="AdoMet_MTases"/>
    <property type="match status" value="1"/>
</dbReference>
<evidence type="ECO:0000256" key="4">
    <source>
        <dbReference type="ARBA" id="ARBA00022679"/>
    </source>
</evidence>
<name>E0XT61_9DELT</name>
<dbReference type="PANTHER" id="PTHR11265:SF0">
    <property type="entry name" value="12S RRNA N4-METHYLCYTIDINE METHYLTRANSFERASE"/>
    <property type="match status" value="1"/>
</dbReference>
<evidence type="ECO:0000256" key="2">
    <source>
        <dbReference type="ARBA" id="ARBA00022552"/>
    </source>
</evidence>
<evidence type="ECO:0000256" key="1">
    <source>
        <dbReference type="ARBA" id="ARBA00010396"/>
    </source>
</evidence>
<dbReference type="InterPro" id="IPR029063">
    <property type="entry name" value="SAM-dependent_MTases_sf"/>
</dbReference>
<comment type="similarity">
    <text evidence="1 6">Belongs to the methyltransferase superfamily. RsmH family.</text>
</comment>
<feature type="binding site" evidence="6">
    <location>
        <position position="80"/>
    </location>
    <ligand>
        <name>S-adenosyl-L-methionine</name>
        <dbReference type="ChEBI" id="CHEBI:59789"/>
    </ligand>
</feature>
<organism evidence="7">
    <name type="scientific">uncultured delta proteobacterium HF0130_19C20</name>
    <dbReference type="NCBI Taxonomy" id="710828"/>
    <lineage>
        <taxon>Bacteria</taxon>
        <taxon>Deltaproteobacteria</taxon>
        <taxon>environmental samples</taxon>
    </lineage>
</organism>
<feature type="binding site" evidence="6">
    <location>
        <position position="53"/>
    </location>
    <ligand>
        <name>S-adenosyl-L-methionine</name>
        <dbReference type="ChEBI" id="CHEBI:59789"/>
    </ligand>
</feature>
<gene>
    <name evidence="6" type="primary">rsmH</name>
</gene>
<dbReference type="PANTHER" id="PTHR11265">
    <property type="entry name" value="S-ADENOSYL-METHYLTRANSFERASE MRAW"/>
    <property type="match status" value="1"/>
</dbReference>
<dbReference type="SUPFAM" id="SSF81799">
    <property type="entry name" value="Putative methyltransferase TM0872, insert domain"/>
    <property type="match status" value="1"/>
</dbReference>
<sequence>MKPHFRHISVLQKEVVDFAPPSPQTILDCTLGGGGHSYKLLEKYPKASLYGIDRDSIAVKAADQRLQNFRKQTCLIHASFSELPAMIDKWGNPIFDYIIADIGVSSEQISCPERGFSFLNEGPLDMRMDPERQHLTAENIVNNANEHELVNILRNFGEERFARRIVSTILVERRKKKFRTTLELAELVKNVIPNKMRKRGFNPATKTFQALRIAVNNELLELTTLLENVPKFLKNSGRMAVISFHSLEDRIVKQKFRKWENPCVCPTDLPYCVCGGIPLGKVLTRRQVKASKEEIAKNPRSRSAHLRVFTKIYR</sequence>
<comment type="subcellular location">
    <subcellularLocation>
        <location evidence="6">Cytoplasm</location>
    </subcellularLocation>
</comment>
<keyword evidence="2 6" id="KW-0698">rRNA processing</keyword>
<dbReference type="EC" id="2.1.1.199" evidence="6"/>
<protein>
    <recommendedName>
        <fullName evidence="6">Ribosomal RNA small subunit methyltransferase H</fullName>
        <ecNumber evidence="6">2.1.1.199</ecNumber>
    </recommendedName>
    <alternativeName>
        <fullName evidence="6">16S rRNA m(4)C1402 methyltransferase</fullName>
    </alternativeName>
    <alternativeName>
        <fullName evidence="6">rRNA (cytosine-N(4)-)-methyltransferase RsmH</fullName>
    </alternativeName>
</protein>
<dbReference type="Gene3D" id="3.40.50.150">
    <property type="entry name" value="Vaccinia Virus protein VP39"/>
    <property type="match status" value="1"/>
</dbReference>
<dbReference type="NCBIfam" id="TIGR00006">
    <property type="entry name" value="16S rRNA (cytosine(1402)-N(4))-methyltransferase RsmH"/>
    <property type="match status" value="1"/>
</dbReference>
<feature type="binding site" evidence="6">
    <location>
        <position position="108"/>
    </location>
    <ligand>
        <name>S-adenosyl-L-methionine</name>
        <dbReference type="ChEBI" id="CHEBI:59789"/>
    </ligand>
</feature>
<evidence type="ECO:0000313" key="7">
    <source>
        <dbReference type="EMBL" id="ADI17602.1"/>
    </source>
</evidence>
<dbReference type="GO" id="GO:0070475">
    <property type="term" value="P:rRNA base methylation"/>
    <property type="evidence" value="ECO:0007669"/>
    <property type="project" value="UniProtKB-UniRule"/>
</dbReference>
<keyword evidence="3 6" id="KW-0489">Methyltransferase</keyword>
<dbReference type="GO" id="GO:0071424">
    <property type="term" value="F:rRNA (cytosine-N4-)-methyltransferase activity"/>
    <property type="evidence" value="ECO:0007669"/>
    <property type="project" value="UniProtKB-UniRule"/>
</dbReference>
<dbReference type="InterPro" id="IPR002903">
    <property type="entry name" value="RsmH"/>
</dbReference>
<dbReference type="PIRSF" id="PIRSF004486">
    <property type="entry name" value="MraW"/>
    <property type="match status" value="1"/>
</dbReference>
<dbReference type="Pfam" id="PF01795">
    <property type="entry name" value="Methyltransf_5"/>
    <property type="match status" value="1"/>
</dbReference>
<accession>E0XT61</accession>
<evidence type="ECO:0000256" key="6">
    <source>
        <dbReference type="HAMAP-Rule" id="MF_01007"/>
    </source>
</evidence>
<keyword evidence="6" id="KW-0963">Cytoplasm</keyword>
<comment type="catalytic activity">
    <reaction evidence="6">
        <text>cytidine(1402) in 16S rRNA + S-adenosyl-L-methionine = N(4)-methylcytidine(1402) in 16S rRNA + S-adenosyl-L-homocysteine + H(+)</text>
        <dbReference type="Rhea" id="RHEA:42928"/>
        <dbReference type="Rhea" id="RHEA-COMP:10286"/>
        <dbReference type="Rhea" id="RHEA-COMP:10287"/>
        <dbReference type="ChEBI" id="CHEBI:15378"/>
        <dbReference type="ChEBI" id="CHEBI:57856"/>
        <dbReference type="ChEBI" id="CHEBI:59789"/>
        <dbReference type="ChEBI" id="CHEBI:74506"/>
        <dbReference type="ChEBI" id="CHEBI:82748"/>
        <dbReference type="EC" id="2.1.1.199"/>
    </reaction>
</comment>
<proteinExistence type="inferred from homology"/>
<keyword evidence="4 6" id="KW-0808">Transferase</keyword>
<dbReference type="GO" id="GO:0005737">
    <property type="term" value="C:cytoplasm"/>
    <property type="evidence" value="ECO:0007669"/>
    <property type="project" value="UniProtKB-SubCell"/>
</dbReference>
<feature type="binding site" evidence="6">
    <location>
        <begin position="34"/>
        <end position="36"/>
    </location>
    <ligand>
        <name>S-adenosyl-L-methionine</name>
        <dbReference type="ChEBI" id="CHEBI:59789"/>
    </ligand>
</feature>
<dbReference type="InterPro" id="IPR023397">
    <property type="entry name" value="SAM-dep_MeTrfase_MraW_recog"/>
</dbReference>
<dbReference type="HAMAP" id="MF_01007">
    <property type="entry name" value="16SrRNA_methyltr_H"/>
    <property type="match status" value="1"/>
</dbReference>
<dbReference type="SUPFAM" id="SSF53335">
    <property type="entry name" value="S-adenosyl-L-methionine-dependent methyltransferases"/>
    <property type="match status" value="1"/>
</dbReference>
<dbReference type="EMBL" id="GU474869">
    <property type="protein sequence ID" value="ADI17602.1"/>
    <property type="molecule type" value="Genomic_DNA"/>
</dbReference>
<evidence type="ECO:0000256" key="5">
    <source>
        <dbReference type="ARBA" id="ARBA00022691"/>
    </source>
</evidence>
<feature type="binding site" evidence="6">
    <location>
        <position position="101"/>
    </location>
    <ligand>
        <name>S-adenosyl-L-methionine</name>
        <dbReference type="ChEBI" id="CHEBI:59789"/>
    </ligand>
</feature>
<reference evidence="7" key="1">
    <citation type="journal article" date="2011" name="Environ. Microbiol.">
        <title>Time-series analyses of Monterey Bay coastal microbial picoplankton using a 'genome proxy' microarray.</title>
        <authorList>
            <person name="Rich V.I."/>
            <person name="Pham V.D."/>
            <person name="Eppley J."/>
            <person name="Shi Y."/>
            <person name="DeLong E.F."/>
        </authorList>
    </citation>
    <scope>NUCLEOTIDE SEQUENCE</scope>
</reference>